<dbReference type="RefSeq" id="WP_017741703.1">
    <property type="nucleotide sequence ID" value="NZ_KQ976354.1"/>
</dbReference>
<sequence length="65" mass="7217">MPSLYVIGGANGSGKTTVAMNLLPNFLECFEYLTALWAKATEIQIVISRQAKAVPLRFLDLVFQR</sequence>
<dbReference type="STRING" id="128403.WA1_20370"/>
<gene>
    <name evidence="1" type="ORF">WA1_20370</name>
</gene>
<organism evidence="1 2">
    <name type="scientific">Scytonema hofmannii PCC 7110</name>
    <dbReference type="NCBI Taxonomy" id="128403"/>
    <lineage>
        <taxon>Bacteria</taxon>
        <taxon>Bacillati</taxon>
        <taxon>Cyanobacteriota</taxon>
        <taxon>Cyanophyceae</taxon>
        <taxon>Nostocales</taxon>
        <taxon>Scytonemataceae</taxon>
        <taxon>Scytonema</taxon>
    </lineage>
</organism>
<reference evidence="1 2" key="1">
    <citation type="journal article" date="2013" name="Genome Biol. Evol.">
        <title>Genomes of Stigonematalean cyanobacteria (subsection V) and the evolution of oxygenic photosynthesis from prokaryotes to plastids.</title>
        <authorList>
            <person name="Dagan T."/>
            <person name="Roettger M."/>
            <person name="Stucken K."/>
            <person name="Landan G."/>
            <person name="Koch R."/>
            <person name="Major P."/>
            <person name="Gould S.B."/>
            <person name="Goremykin V.V."/>
            <person name="Rippka R."/>
            <person name="Tandeau de Marsac N."/>
            <person name="Gugger M."/>
            <person name="Lockhart P.J."/>
            <person name="Allen J.F."/>
            <person name="Brune I."/>
            <person name="Maus I."/>
            <person name="Puhler A."/>
            <person name="Martin W.F."/>
        </authorList>
    </citation>
    <scope>NUCLEOTIDE SEQUENCE [LARGE SCALE GENOMIC DNA]</scope>
    <source>
        <strain evidence="1 2">PCC 7110</strain>
    </source>
</reference>
<dbReference type="SUPFAM" id="SSF52540">
    <property type="entry name" value="P-loop containing nucleoside triphosphate hydrolases"/>
    <property type="match status" value="1"/>
</dbReference>
<protein>
    <submittedName>
        <fullName evidence="1">Uncharacterized protein</fullName>
    </submittedName>
</protein>
<dbReference type="AlphaFoldDB" id="A0A139XCB1"/>
<evidence type="ECO:0000313" key="1">
    <source>
        <dbReference type="EMBL" id="KYC42330.1"/>
    </source>
</evidence>
<comment type="caution">
    <text evidence="1">The sequence shown here is derived from an EMBL/GenBank/DDBJ whole genome shotgun (WGS) entry which is preliminary data.</text>
</comment>
<proteinExistence type="predicted"/>
<dbReference type="InterPro" id="IPR027417">
    <property type="entry name" value="P-loop_NTPase"/>
</dbReference>
<keyword evidence="2" id="KW-1185">Reference proteome</keyword>
<evidence type="ECO:0000313" key="2">
    <source>
        <dbReference type="Proteomes" id="UP000076925"/>
    </source>
</evidence>
<name>A0A139XCB1_9CYAN</name>
<dbReference type="EMBL" id="ANNX02000020">
    <property type="protein sequence ID" value="KYC42330.1"/>
    <property type="molecule type" value="Genomic_DNA"/>
</dbReference>
<accession>A0A139XCB1</accession>
<dbReference type="Proteomes" id="UP000076925">
    <property type="component" value="Unassembled WGS sequence"/>
</dbReference>